<protein>
    <submittedName>
        <fullName evidence="1">Uncharacterized protein</fullName>
    </submittedName>
</protein>
<comment type="caution">
    <text evidence="1">The sequence shown here is derived from an EMBL/GenBank/DDBJ whole genome shotgun (WGS) entry which is preliminary data.</text>
</comment>
<dbReference type="EMBL" id="JACFYJ010000015">
    <property type="protein sequence ID" value="MEI5997881.1"/>
    <property type="molecule type" value="Genomic_DNA"/>
</dbReference>
<keyword evidence="2" id="KW-1185">Reference proteome</keyword>
<dbReference type="Proteomes" id="UP001386437">
    <property type="component" value="Unassembled WGS sequence"/>
</dbReference>
<accession>A0ABU8IQW1</accession>
<reference evidence="1 2" key="1">
    <citation type="journal article" date="2022" name="Arch. Microbiol.">
        <title>Paraburkholderia bengalensis sp. nov. isolated from roots of Oryza sativa, IR64.</title>
        <authorList>
            <person name="Nag P."/>
            <person name="Mondal N."/>
            <person name="Sarkar J."/>
            <person name="Das S."/>
        </authorList>
    </citation>
    <scope>NUCLEOTIDE SEQUENCE [LARGE SCALE GENOMIC DNA]</scope>
    <source>
        <strain evidence="1 2">IR64_4_BI</strain>
    </source>
</reference>
<evidence type="ECO:0000313" key="1">
    <source>
        <dbReference type="EMBL" id="MEI5997881.1"/>
    </source>
</evidence>
<proteinExistence type="predicted"/>
<dbReference type="RefSeq" id="WP_336598090.1">
    <property type="nucleotide sequence ID" value="NZ_JACFYJ010000015.1"/>
</dbReference>
<organism evidence="1 2">
    <name type="scientific">Paraburkholderia bengalensis</name>
    <dbReference type="NCBI Taxonomy" id="2747562"/>
    <lineage>
        <taxon>Bacteria</taxon>
        <taxon>Pseudomonadati</taxon>
        <taxon>Pseudomonadota</taxon>
        <taxon>Betaproteobacteria</taxon>
        <taxon>Burkholderiales</taxon>
        <taxon>Burkholderiaceae</taxon>
        <taxon>Paraburkholderia</taxon>
    </lineage>
</organism>
<name>A0ABU8IQW1_9BURK</name>
<gene>
    <name evidence="1" type="ORF">H3V53_11920</name>
</gene>
<evidence type="ECO:0000313" key="2">
    <source>
        <dbReference type="Proteomes" id="UP001386437"/>
    </source>
</evidence>
<sequence>MTLIEDGNFSRWLRMALFVVGAGNLRRQLGDRLVTSMGTDGRLRVGFRNNGFERFLQPCAMLGIKPFDNSYGNARKSYSAGFNEENMQ</sequence>